<dbReference type="GO" id="GO:0032259">
    <property type="term" value="P:methylation"/>
    <property type="evidence" value="ECO:0007669"/>
    <property type="project" value="UniProtKB-KW"/>
</dbReference>
<dbReference type="InterPro" id="IPR029063">
    <property type="entry name" value="SAM-dependent_MTases_sf"/>
</dbReference>
<evidence type="ECO:0000259" key="2">
    <source>
        <dbReference type="Pfam" id="PF13649"/>
    </source>
</evidence>
<sequence>MEKKNGSSKWLEEDTKLFLKYGHIFTPERESMTHSFLNLIPAEKNEHFTLVDIGVGGGWLSEAILKHFPQSRVIALDGSPQMIEYTRNRLRDFGDRLQFQSFDLLDPKWYSVFQGNVKCFVSSLVIHHLDGEGKRRLYQGLYDILPSDGALLIADIIKETNERDRLHMARTWEEEVARRSLHFNGDLDAYHVFREQYWNIFRYPDDLVDQPSTLLEQLDWLEEAGFKGVNDFWLKAGHALFGGYKGQQ</sequence>
<dbReference type="CDD" id="cd02440">
    <property type="entry name" value="AdoMet_MTases"/>
    <property type="match status" value="1"/>
</dbReference>
<evidence type="ECO:0000256" key="1">
    <source>
        <dbReference type="ARBA" id="ARBA00022679"/>
    </source>
</evidence>
<dbReference type="InterPro" id="IPR041698">
    <property type="entry name" value="Methyltransf_25"/>
</dbReference>
<dbReference type="PANTHER" id="PTHR43861">
    <property type="entry name" value="TRANS-ACONITATE 2-METHYLTRANSFERASE-RELATED"/>
    <property type="match status" value="1"/>
</dbReference>
<feature type="domain" description="Methyltransferase" evidence="2">
    <location>
        <begin position="51"/>
        <end position="149"/>
    </location>
</feature>
<dbReference type="Gene3D" id="3.40.50.150">
    <property type="entry name" value="Vaccinia Virus protein VP39"/>
    <property type="match status" value="1"/>
</dbReference>
<evidence type="ECO:0000313" key="4">
    <source>
        <dbReference type="Proteomes" id="UP000503088"/>
    </source>
</evidence>
<gene>
    <name evidence="3" type="ORF">GXN76_07900</name>
</gene>
<reference evidence="3 4" key="1">
    <citation type="submission" date="2020-01" db="EMBL/GenBank/DDBJ databases">
        <authorList>
            <person name="Gulvik C.A."/>
            <person name="Batra D.G."/>
        </authorList>
    </citation>
    <scope>NUCLEOTIDE SEQUENCE [LARGE SCALE GENOMIC DNA]</scope>
    <source>
        <strain evidence="3 4">W9323</strain>
    </source>
</reference>
<dbReference type="RefSeq" id="WP_173222074.1">
    <property type="nucleotide sequence ID" value="NZ_CP048104.1"/>
</dbReference>
<organism evidence="3 4">
    <name type="scientific">Kroppenstedtia pulmonis</name>
    <dbReference type="NCBI Taxonomy" id="1380685"/>
    <lineage>
        <taxon>Bacteria</taxon>
        <taxon>Bacillati</taxon>
        <taxon>Bacillota</taxon>
        <taxon>Bacilli</taxon>
        <taxon>Bacillales</taxon>
        <taxon>Thermoactinomycetaceae</taxon>
        <taxon>Kroppenstedtia</taxon>
    </lineage>
</organism>
<keyword evidence="3" id="KW-0489">Methyltransferase</keyword>
<dbReference type="GO" id="GO:0008168">
    <property type="term" value="F:methyltransferase activity"/>
    <property type="evidence" value="ECO:0007669"/>
    <property type="project" value="UniProtKB-KW"/>
</dbReference>
<dbReference type="Pfam" id="PF13649">
    <property type="entry name" value="Methyltransf_25"/>
    <property type="match status" value="1"/>
</dbReference>
<dbReference type="KEGG" id="kpul:GXN76_07900"/>
<evidence type="ECO:0000313" key="3">
    <source>
        <dbReference type="EMBL" id="QKG84409.1"/>
    </source>
</evidence>
<dbReference type="AlphaFoldDB" id="A0A7D3XML4"/>
<accession>A0A7D3XML4</accession>
<dbReference type="SUPFAM" id="SSF53335">
    <property type="entry name" value="S-adenosyl-L-methionine-dependent methyltransferases"/>
    <property type="match status" value="1"/>
</dbReference>
<keyword evidence="1 3" id="KW-0808">Transferase</keyword>
<keyword evidence="4" id="KW-1185">Reference proteome</keyword>
<dbReference type="Proteomes" id="UP000503088">
    <property type="component" value="Chromosome"/>
</dbReference>
<protein>
    <submittedName>
        <fullName evidence="3">Class I SAM-dependent methyltransferase</fullName>
    </submittedName>
</protein>
<name>A0A7D3XML4_9BACL</name>
<dbReference type="EMBL" id="CP048104">
    <property type="protein sequence ID" value="QKG84409.1"/>
    <property type="molecule type" value="Genomic_DNA"/>
</dbReference>
<proteinExistence type="predicted"/>